<feature type="domain" description="Rv2993c-like N-terminal" evidence="3">
    <location>
        <begin position="4"/>
        <end position="51"/>
    </location>
</feature>
<dbReference type="Proteomes" id="UP000253324">
    <property type="component" value="Unassembled WGS sequence"/>
</dbReference>
<dbReference type="Pfam" id="PF10370">
    <property type="entry name" value="Rv2993c-like_N"/>
    <property type="match status" value="1"/>
</dbReference>
<name>A0A368YJU0_9HYPH</name>
<protein>
    <submittedName>
        <fullName evidence="4">2-keto-4-pentenoate hydratase/2-oxohepta-3-ene-1,7-dioic acid hydratase in catechol pathway</fullName>
    </submittedName>
</protein>
<proteinExistence type="predicted"/>
<evidence type="ECO:0000259" key="3">
    <source>
        <dbReference type="Pfam" id="PF10370"/>
    </source>
</evidence>
<dbReference type="RefSeq" id="WP_114431919.1">
    <property type="nucleotide sequence ID" value="NZ_QPJM01000016.1"/>
</dbReference>
<dbReference type="PANTHER" id="PTHR11820">
    <property type="entry name" value="ACYLPYRUVASE"/>
    <property type="match status" value="1"/>
</dbReference>
<organism evidence="4 5">
    <name type="scientific">Phyllobacterium bourgognense</name>
    <dbReference type="NCBI Taxonomy" id="314236"/>
    <lineage>
        <taxon>Bacteria</taxon>
        <taxon>Pseudomonadati</taxon>
        <taxon>Pseudomonadota</taxon>
        <taxon>Alphaproteobacteria</taxon>
        <taxon>Hyphomicrobiales</taxon>
        <taxon>Phyllobacteriaceae</taxon>
        <taxon>Phyllobacterium</taxon>
    </lineage>
</organism>
<dbReference type="InterPro" id="IPR011234">
    <property type="entry name" value="Fumarylacetoacetase-like_C"/>
</dbReference>
<evidence type="ECO:0000259" key="2">
    <source>
        <dbReference type="Pfam" id="PF01557"/>
    </source>
</evidence>
<dbReference type="AlphaFoldDB" id="A0A368YJU0"/>
<reference evidence="4 5" key="1">
    <citation type="submission" date="2018-07" db="EMBL/GenBank/DDBJ databases">
        <title>Genomic Encyclopedia of Type Strains, Phase III (KMG-III): the genomes of soil and plant-associated and newly described type strains.</title>
        <authorList>
            <person name="Whitman W."/>
        </authorList>
    </citation>
    <scope>NUCLEOTIDE SEQUENCE [LARGE SCALE GENOMIC DNA]</scope>
    <source>
        <strain evidence="4 5">31-25a</strain>
    </source>
</reference>
<dbReference type="EMBL" id="QPJM01000016">
    <property type="protein sequence ID" value="RCW79748.1"/>
    <property type="molecule type" value="Genomic_DNA"/>
</dbReference>
<dbReference type="Gene3D" id="3.90.850.10">
    <property type="entry name" value="Fumarylacetoacetase-like, C-terminal domain"/>
    <property type="match status" value="1"/>
</dbReference>
<dbReference type="GO" id="GO:0046872">
    <property type="term" value="F:metal ion binding"/>
    <property type="evidence" value="ECO:0007669"/>
    <property type="project" value="UniProtKB-KW"/>
</dbReference>
<dbReference type="InterPro" id="IPR018833">
    <property type="entry name" value="Rv2993c-like_N"/>
</dbReference>
<dbReference type="InterPro" id="IPR036663">
    <property type="entry name" value="Fumarylacetoacetase_C_sf"/>
</dbReference>
<evidence type="ECO:0000313" key="5">
    <source>
        <dbReference type="Proteomes" id="UP000253324"/>
    </source>
</evidence>
<dbReference type="Pfam" id="PF01557">
    <property type="entry name" value="FAA_hydrolase"/>
    <property type="match status" value="1"/>
</dbReference>
<sequence>MAQWVRFDDEGMEGFGLLQGKDIVVYQGSMFEQPIATDMRLPLASVRLLAPCEPSKIIALWNNFHQLAAKLDVAKPDEPLYLLKALSSVASPEAVVRRPPSYTERVGYEGELGIVIGKRCSNASEKEAAAAIFGYTCVNDLTASDIIARDKTFAQWARAKSFDGFCPFGPVIATDIDPTECSVKTELNGALRQDYPLSDMIFPPAILVSALSKDMTLEPGDLICCGTSLGVGSIKDPTNTVRVTIEGIGTLSTTFVQ</sequence>
<accession>A0A368YJU0</accession>
<feature type="domain" description="Fumarylacetoacetase-like C-terminal" evidence="2">
    <location>
        <begin position="56"/>
        <end position="255"/>
    </location>
</feature>
<comment type="caution">
    <text evidence="4">The sequence shown here is derived from an EMBL/GenBank/DDBJ whole genome shotgun (WGS) entry which is preliminary data.</text>
</comment>
<keyword evidence="1" id="KW-0479">Metal-binding</keyword>
<keyword evidence="5" id="KW-1185">Reference proteome</keyword>
<dbReference type="GO" id="GO:0018773">
    <property type="term" value="F:acetylpyruvate hydrolase activity"/>
    <property type="evidence" value="ECO:0007669"/>
    <property type="project" value="TreeGrafter"/>
</dbReference>
<dbReference type="SUPFAM" id="SSF56529">
    <property type="entry name" value="FAH"/>
    <property type="match status" value="1"/>
</dbReference>
<evidence type="ECO:0000256" key="1">
    <source>
        <dbReference type="ARBA" id="ARBA00022723"/>
    </source>
</evidence>
<evidence type="ECO:0000313" key="4">
    <source>
        <dbReference type="EMBL" id="RCW79748.1"/>
    </source>
</evidence>
<dbReference type="PANTHER" id="PTHR11820:SF7">
    <property type="entry name" value="ACYLPYRUVASE FAHD1, MITOCHONDRIAL"/>
    <property type="match status" value="1"/>
</dbReference>
<dbReference type="OrthoDB" id="5197601at2"/>
<gene>
    <name evidence="4" type="ORF">C7476_1162</name>
</gene>